<keyword evidence="3" id="KW-1185">Reference proteome</keyword>
<proteinExistence type="predicted"/>
<dbReference type="AlphaFoldDB" id="A0A9J6BG66"/>
<keyword evidence="1" id="KW-0472">Membrane</keyword>
<gene>
    <name evidence="2" type="ORF">PVAND_016793</name>
</gene>
<evidence type="ECO:0000313" key="2">
    <source>
        <dbReference type="EMBL" id="KAG5668873.1"/>
    </source>
</evidence>
<reference evidence="2" key="1">
    <citation type="submission" date="2021-03" db="EMBL/GenBank/DDBJ databases">
        <title>Chromosome level genome of the anhydrobiotic midge Polypedilum vanderplanki.</title>
        <authorList>
            <person name="Yoshida Y."/>
            <person name="Kikawada T."/>
            <person name="Gusev O."/>
        </authorList>
    </citation>
    <scope>NUCLEOTIDE SEQUENCE</scope>
    <source>
        <strain evidence="2">NIAS01</strain>
        <tissue evidence="2">Whole body or cell culture</tissue>
    </source>
</reference>
<name>A0A9J6BG66_POLVA</name>
<dbReference type="OrthoDB" id="10328788at2759"/>
<organism evidence="2 3">
    <name type="scientific">Polypedilum vanderplanki</name>
    <name type="common">Sleeping chironomid midge</name>
    <dbReference type="NCBI Taxonomy" id="319348"/>
    <lineage>
        <taxon>Eukaryota</taxon>
        <taxon>Metazoa</taxon>
        <taxon>Ecdysozoa</taxon>
        <taxon>Arthropoda</taxon>
        <taxon>Hexapoda</taxon>
        <taxon>Insecta</taxon>
        <taxon>Pterygota</taxon>
        <taxon>Neoptera</taxon>
        <taxon>Endopterygota</taxon>
        <taxon>Diptera</taxon>
        <taxon>Nematocera</taxon>
        <taxon>Chironomoidea</taxon>
        <taxon>Chironomidae</taxon>
        <taxon>Chironominae</taxon>
        <taxon>Polypedilum</taxon>
        <taxon>Polypedilum</taxon>
    </lineage>
</organism>
<evidence type="ECO:0000313" key="3">
    <source>
        <dbReference type="Proteomes" id="UP001107558"/>
    </source>
</evidence>
<feature type="transmembrane region" description="Helical" evidence="1">
    <location>
        <begin position="12"/>
        <end position="31"/>
    </location>
</feature>
<accession>A0A9J6BG66</accession>
<dbReference type="EMBL" id="JADBJN010000004">
    <property type="protein sequence ID" value="KAG5668873.1"/>
    <property type="molecule type" value="Genomic_DNA"/>
</dbReference>
<comment type="caution">
    <text evidence="2">The sequence shown here is derived from an EMBL/GenBank/DDBJ whole genome shotgun (WGS) entry which is preliminary data.</text>
</comment>
<dbReference type="Proteomes" id="UP001107558">
    <property type="component" value="Chromosome 4"/>
</dbReference>
<sequence>MKQVLERNHLSGKVGVILLFFIIINLIPSILAQSSSTTSTTPEPLPTPEMYSNNQNNLRAGDIYSKITFQCNEKALNFLNASCVALRHKQLTLTPIFSTMNETMDILGHEKFIIGLRTLPKVFVFNIEIRESSMRKFKNKWQKYLQKAERPLILYFRAAKESRSSKDSELIYYLNGEQKIESATFEDKLNARRLREMLMHKFTLDNLIYYLRYALDRGSNGTNYYTFMTQAINYNCSICVRILNAYIPDFNVTDFMIKNCKSIAEKFNKETMHALLDLPFNFSHRYVAKDTFEPIKQCRDLLALAAESGNIDGLKFLLETDFMGENDWENNTATTLAWQNEHFEIFTLLIKNDFPYPDNFAEFTPLRGNTRNNRAVIDLNDHIRKIQHLHDDIRNKNFDAIEDFLEENPKLRYARDTDNILAIVTAVYSKNIDIIALLNAHDMMPYDNGAARHIVNHIYSFNDDEIVELQRLNLKYVFHPIDDFIQRLYKRSLIRFDKLEIDENRASQEVINALLDLNNNPMTKPIIEFAARCSELQIVIDLSSRFTFKLNPVSYTSSGLTNEKENRVYVGAKDLLNPKDRDVALGILAHELCHYVMFLLYHNDAKPYPRHDLMLRKYFEMVEELYKMDDRHEAQWMVKMFQKYEPEQHHSGLIARAVDLPILYRNNATGLFRVRRAYRDLFKFYEYKTLPDLRQYIYINGVERIHKTQIGGILIGVGLMLIRLVVTAWA</sequence>
<keyword evidence="1" id="KW-1133">Transmembrane helix</keyword>
<dbReference type="Gene3D" id="1.25.40.20">
    <property type="entry name" value="Ankyrin repeat-containing domain"/>
    <property type="match status" value="1"/>
</dbReference>
<dbReference type="InterPro" id="IPR036770">
    <property type="entry name" value="Ankyrin_rpt-contain_sf"/>
</dbReference>
<evidence type="ECO:0000256" key="1">
    <source>
        <dbReference type="SAM" id="Phobius"/>
    </source>
</evidence>
<dbReference type="SUPFAM" id="SSF48403">
    <property type="entry name" value="Ankyrin repeat"/>
    <property type="match status" value="1"/>
</dbReference>
<keyword evidence="1" id="KW-0812">Transmembrane</keyword>
<protein>
    <submittedName>
        <fullName evidence="2">Uncharacterized protein</fullName>
    </submittedName>
</protein>